<feature type="domain" description="Kringle" evidence="4">
    <location>
        <begin position="231"/>
        <end position="308"/>
    </location>
</feature>
<dbReference type="Proteomes" id="UP001530293">
    <property type="component" value="Unassembled WGS sequence"/>
</dbReference>
<dbReference type="Pfam" id="PF00051">
    <property type="entry name" value="Kringle"/>
    <property type="match status" value="1"/>
</dbReference>
<dbReference type="InterPro" id="IPR011989">
    <property type="entry name" value="ARM-like"/>
</dbReference>
<dbReference type="InterPro" id="IPR014044">
    <property type="entry name" value="CAP_dom"/>
</dbReference>
<feature type="compositionally biased region" description="Basic and acidic residues" evidence="3">
    <location>
        <begin position="735"/>
        <end position="745"/>
    </location>
</feature>
<dbReference type="PANTHER" id="PTHR24261:SF7">
    <property type="entry name" value="KRINGLE DOMAIN-CONTAINING PROTEIN"/>
    <property type="match status" value="1"/>
</dbReference>
<keyword evidence="2" id="KW-1015">Disulfide bond</keyword>
<dbReference type="SUPFAM" id="SSF55797">
    <property type="entry name" value="PR-1-like"/>
    <property type="match status" value="1"/>
</dbReference>
<accession>A0ABD3MGJ9</accession>
<dbReference type="Gene3D" id="3.40.33.10">
    <property type="entry name" value="CAP"/>
    <property type="match status" value="1"/>
</dbReference>
<feature type="region of interest" description="Disordered" evidence="3">
    <location>
        <begin position="696"/>
        <end position="794"/>
    </location>
</feature>
<protein>
    <recommendedName>
        <fullName evidence="4">Kringle domain-containing protein</fullName>
    </recommendedName>
</protein>
<dbReference type="SMART" id="SM00198">
    <property type="entry name" value="SCP"/>
    <property type="match status" value="1"/>
</dbReference>
<feature type="region of interest" description="Disordered" evidence="3">
    <location>
        <begin position="314"/>
        <end position="333"/>
    </location>
</feature>
<evidence type="ECO:0000259" key="4">
    <source>
        <dbReference type="PROSITE" id="PS50070"/>
    </source>
</evidence>
<feature type="compositionally biased region" description="Low complexity" evidence="3">
    <location>
        <begin position="778"/>
        <end position="790"/>
    </location>
</feature>
<dbReference type="SUPFAM" id="SSF48371">
    <property type="entry name" value="ARM repeat"/>
    <property type="match status" value="2"/>
</dbReference>
<evidence type="ECO:0000256" key="1">
    <source>
        <dbReference type="ARBA" id="ARBA00022572"/>
    </source>
</evidence>
<dbReference type="InterPro" id="IPR050759">
    <property type="entry name" value="Serine_protease_kringle"/>
</dbReference>
<feature type="region of interest" description="Disordered" evidence="3">
    <location>
        <begin position="1"/>
        <end position="20"/>
    </location>
</feature>
<evidence type="ECO:0000256" key="3">
    <source>
        <dbReference type="SAM" id="MobiDB-lite"/>
    </source>
</evidence>
<dbReference type="Gene3D" id="1.25.10.10">
    <property type="entry name" value="Leucine-rich Repeat Variant"/>
    <property type="match status" value="1"/>
</dbReference>
<evidence type="ECO:0000256" key="2">
    <source>
        <dbReference type="ARBA" id="ARBA00023157"/>
    </source>
</evidence>
<dbReference type="InterPro" id="IPR000001">
    <property type="entry name" value="Kringle"/>
</dbReference>
<reference evidence="5 6" key="1">
    <citation type="submission" date="2024-10" db="EMBL/GenBank/DDBJ databases">
        <title>Updated reference genomes for cyclostephanoid diatoms.</title>
        <authorList>
            <person name="Roberts W.R."/>
            <person name="Alverson A.J."/>
        </authorList>
    </citation>
    <scope>NUCLEOTIDE SEQUENCE [LARGE SCALE GENOMIC DNA]</scope>
    <source>
        <strain evidence="5 6">AJA232-27</strain>
    </source>
</reference>
<feature type="region of interest" description="Disordered" evidence="3">
    <location>
        <begin position="48"/>
        <end position="76"/>
    </location>
</feature>
<gene>
    <name evidence="5" type="ORF">ACHAWU_006199</name>
</gene>
<feature type="compositionally biased region" description="Polar residues" evidence="3">
    <location>
        <begin position="314"/>
        <end position="330"/>
    </location>
</feature>
<dbReference type="PROSITE" id="PS50070">
    <property type="entry name" value="KRINGLE_2"/>
    <property type="match status" value="1"/>
</dbReference>
<dbReference type="InterPro" id="IPR013806">
    <property type="entry name" value="Kringle-like"/>
</dbReference>
<sequence length="1345" mass="149851">MTHDHEKCIDDDDVMPPPNNMTLRSVPRRRLLLPAVLLSCSISANAAENSRLPPRREDNRRHRNRQRQRPREAPIHDDALVHPTYRRLSTDCTSNQHLFLLNFQTDSYGSETSWFLRSNNGNYIGYGPPTGISYGDFKLYSFSYCLDVGSTYTLAMEDNFGDGMCCSRGFGGYEYYIGGTRIYSTTFLHTFTDYVEHTFTVEDVYTPTPTISPSIEPMMEVKCQSNPQVCGCDNLNLEDYRGTISVTEHGIECQAWNSMSPHAHEETPDAYPYHDLSENYCRSPTGGIPWCYTTDPNVEWGYCRVPSCPMSAVQNTNTPTTSSEGSSSDIPTLAPVTQAPVTAEPSGSPTLSPTYEPTPPPTPQPTPGRSVYNPINGCYGGDVKVKIEVRADEFSTDTSWELSYPNGTRVMHQAEGSFAPFEYKTKSTCVPHGNYTFLIQDKYGDGMCCRYGEGFFRVHLDGREVLAGGSYNENVTATINVGFTPEGYMSEREFDYLESHNNRRKDWHERNNLTFVPLVYSPGLARSSKAWADELLNSCQIVGIEHEDFNPYGENLAKNMGNPETWGQLYPVDNIVGRWVEFEIGLPYPSNGHLTQALWRATKYLGCGESVREFRSGVCRVQVCRYARAGNCYTTFYFSSSDMVHYNATEGENWLTPLLLNYTRLQHALQMPPLPHHQNCKQQVKLTPKLRSIVVGNHSNQTGPNVLRALPSRENSGSSIGASHSNNNRRNFSGSHHDDARKIIEYNRTSPRKMSHNRRESGSIGANPNDSGRFIGGNTSDTSTTSNSSSRVDMSLYNSVRQTNLSKRKRKEYSNDPLYTPVKCVVDELNRAIGPEKRRAAITLACKEFDHANELQHNAELYLGAANVLCLVLSMSDQEDEIQSICSALEMVYRAEKEAIINSYQDVGATLVPLLLRLLERCEKNRKVISTGDTISHISRTLLHLTRIPELRVFLAGQPGMLPALERVASHPLSAKNRELRMRLLANLANSDGNKVTIFDRGSLMEATMSVATLDKAETAREYAAAVLMDLSSCPANQTLMARMDKVLATLVKLSVSEDKVETREYAVSGLQNLAFEKVNRIQLVTYGGGVVIEALKKCVSTDSNDKTRRRSAGALTNLVCDETAEIMSNHANLFQTLALASYLDENEDVQQRATLALTKLANSITIKMPCWGALLDALVVAAQCTVAEGIVSAMFRVKSRVEENRTSMANHPRLLEALAEFCLRPRASDDDKSGYKDCENATKAIAHLANEPRNHRVICNQNILAALVQGASLDGQAGMVTRDAAILTMERIATEQSNRPMMARYPGVLVSIAKATEREMREELNVRGQPRLAKPLLMSLLVAL</sequence>
<feature type="compositionally biased region" description="Pro residues" evidence="3">
    <location>
        <begin position="356"/>
        <end position="366"/>
    </location>
</feature>
<dbReference type="PRINTS" id="PR00018">
    <property type="entry name" value="KRINGLE"/>
</dbReference>
<feature type="region of interest" description="Disordered" evidence="3">
    <location>
        <begin position="338"/>
        <end position="370"/>
    </location>
</feature>
<dbReference type="CDD" id="cd00108">
    <property type="entry name" value="KR"/>
    <property type="match status" value="1"/>
</dbReference>
<dbReference type="InterPro" id="IPR000225">
    <property type="entry name" value="Armadillo"/>
</dbReference>
<evidence type="ECO:0000313" key="6">
    <source>
        <dbReference type="Proteomes" id="UP001530293"/>
    </source>
</evidence>
<keyword evidence="1" id="KW-0420">Kringle</keyword>
<organism evidence="5 6">
    <name type="scientific">Discostella pseudostelligera</name>
    <dbReference type="NCBI Taxonomy" id="259834"/>
    <lineage>
        <taxon>Eukaryota</taxon>
        <taxon>Sar</taxon>
        <taxon>Stramenopiles</taxon>
        <taxon>Ochrophyta</taxon>
        <taxon>Bacillariophyta</taxon>
        <taxon>Coscinodiscophyceae</taxon>
        <taxon>Thalassiosirophycidae</taxon>
        <taxon>Stephanodiscales</taxon>
        <taxon>Stephanodiscaceae</taxon>
        <taxon>Discostella</taxon>
    </lineage>
</organism>
<proteinExistence type="predicted"/>
<comment type="caution">
    <text evidence="5">The sequence shown here is derived from an EMBL/GenBank/DDBJ whole genome shotgun (WGS) entry which is preliminary data.</text>
</comment>
<name>A0ABD3MGJ9_9STRA</name>
<dbReference type="InterPro" id="IPR038178">
    <property type="entry name" value="Kringle_sf"/>
</dbReference>
<dbReference type="EMBL" id="JALLBG020000126">
    <property type="protein sequence ID" value="KAL3763174.1"/>
    <property type="molecule type" value="Genomic_DNA"/>
</dbReference>
<evidence type="ECO:0000313" key="5">
    <source>
        <dbReference type="EMBL" id="KAL3763174.1"/>
    </source>
</evidence>
<dbReference type="SUPFAM" id="SSF57440">
    <property type="entry name" value="Kringle-like"/>
    <property type="match status" value="1"/>
</dbReference>
<dbReference type="SMART" id="SM00185">
    <property type="entry name" value="ARM"/>
    <property type="match status" value="4"/>
</dbReference>
<feature type="compositionally biased region" description="Polar residues" evidence="3">
    <location>
        <begin position="713"/>
        <end position="734"/>
    </location>
</feature>
<dbReference type="Pfam" id="PF00188">
    <property type="entry name" value="CAP"/>
    <property type="match status" value="1"/>
</dbReference>
<dbReference type="Gene3D" id="2.40.20.10">
    <property type="entry name" value="Plasminogen Kringle 4"/>
    <property type="match status" value="1"/>
</dbReference>
<dbReference type="PANTHER" id="PTHR24261">
    <property type="entry name" value="PLASMINOGEN-RELATED"/>
    <property type="match status" value="1"/>
</dbReference>
<keyword evidence="6" id="KW-1185">Reference proteome</keyword>
<dbReference type="InterPro" id="IPR035940">
    <property type="entry name" value="CAP_sf"/>
</dbReference>
<dbReference type="InterPro" id="IPR016024">
    <property type="entry name" value="ARM-type_fold"/>
</dbReference>
<dbReference type="SMART" id="SM00130">
    <property type="entry name" value="KR"/>
    <property type="match status" value="1"/>
</dbReference>